<evidence type="ECO:0000259" key="9">
    <source>
        <dbReference type="Pfam" id="PF08240"/>
    </source>
</evidence>
<dbReference type="InterPro" id="IPR036291">
    <property type="entry name" value="NAD(P)-bd_dom_sf"/>
</dbReference>
<comment type="caution">
    <text evidence="10">The sequence shown here is derived from an EMBL/GenBank/DDBJ whole genome shotgun (WGS) entry which is preliminary data.</text>
</comment>
<accession>A0A2I2G540</accession>
<keyword evidence="11" id="KW-1185">Reference proteome</keyword>
<dbReference type="RefSeq" id="XP_024703265.1">
    <property type="nucleotide sequence ID" value="XM_024849420.1"/>
</dbReference>
<organism evidence="10 11">
    <name type="scientific">Aspergillus steynii IBT 23096</name>
    <dbReference type="NCBI Taxonomy" id="1392250"/>
    <lineage>
        <taxon>Eukaryota</taxon>
        <taxon>Fungi</taxon>
        <taxon>Dikarya</taxon>
        <taxon>Ascomycota</taxon>
        <taxon>Pezizomycotina</taxon>
        <taxon>Eurotiomycetes</taxon>
        <taxon>Eurotiomycetidae</taxon>
        <taxon>Eurotiales</taxon>
        <taxon>Aspergillaceae</taxon>
        <taxon>Aspergillus</taxon>
        <taxon>Aspergillus subgen. Circumdati</taxon>
    </lineage>
</organism>
<dbReference type="Proteomes" id="UP000234275">
    <property type="component" value="Unassembled WGS sequence"/>
</dbReference>
<evidence type="ECO:0000259" key="8">
    <source>
        <dbReference type="Pfam" id="PF00107"/>
    </source>
</evidence>
<dbReference type="Gene3D" id="3.90.180.10">
    <property type="entry name" value="Medium-chain alcohol dehydrogenases, catalytic domain"/>
    <property type="match status" value="1"/>
</dbReference>
<dbReference type="Pfam" id="PF00107">
    <property type="entry name" value="ADH_zinc_N"/>
    <property type="match status" value="1"/>
</dbReference>
<dbReference type="SUPFAM" id="SSF50129">
    <property type="entry name" value="GroES-like"/>
    <property type="match status" value="1"/>
</dbReference>
<evidence type="ECO:0000256" key="4">
    <source>
        <dbReference type="ARBA" id="ARBA00022833"/>
    </source>
</evidence>
<evidence type="ECO:0000256" key="1">
    <source>
        <dbReference type="ARBA" id="ARBA00001947"/>
    </source>
</evidence>
<evidence type="ECO:0000256" key="3">
    <source>
        <dbReference type="ARBA" id="ARBA00022723"/>
    </source>
</evidence>
<proteinExistence type="inferred from homology"/>
<sequence length="373" mass="39780">MALNATMRGVVYDGNPFHVSVVDLPRPNIINHSDAVVRITTSAICGSDLHMYHGVQGGTPPWGMGHEAIGYISEIGNAVSSLAVGDYVVIPDNVGSGHLEMAPERLQSYGGGSGLDGLQAEYARVPFADDSLIPVPLTHNSTNSSIERDYLTVSDIFATGWSAVDYSGFEPGDTVAVFGAGPVGLLAAYSALLRGASRVYSVDHVPMRLERAASIGAIPINFNESDPVQQILEHEPLGVTRALDCVGMEAVNAQGDIQEDIVLQNMVGVAAQNGGLGQIGVYMAQSSSAGAPLGDTIAQNITFPVTEFFGKHLRYEAGVVDPKILAPHLVELIAAGRAHPSFISTASIRLDEAPRYYERFDRHEEIKVYIHFP</sequence>
<protein>
    <submittedName>
        <fullName evidence="10">Alcohol dehydrogenase</fullName>
    </submittedName>
</protein>
<name>A0A2I2G540_9EURO</name>
<dbReference type="GO" id="GO:0008270">
    <property type="term" value="F:zinc ion binding"/>
    <property type="evidence" value="ECO:0007669"/>
    <property type="project" value="InterPro"/>
</dbReference>
<dbReference type="GO" id="GO:0016491">
    <property type="term" value="F:oxidoreductase activity"/>
    <property type="evidence" value="ECO:0007669"/>
    <property type="project" value="UniProtKB-KW"/>
</dbReference>
<evidence type="ECO:0000256" key="5">
    <source>
        <dbReference type="ARBA" id="ARBA00023002"/>
    </source>
</evidence>
<dbReference type="GeneID" id="36557119"/>
<dbReference type="Gene3D" id="3.40.50.720">
    <property type="entry name" value="NAD(P)-binding Rossmann-like Domain"/>
    <property type="match status" value="1"/>
</dbReference>
<dbReference type="InterPro" id="IPR013154">
    <property type="entry name" value="ADH-like_N"/>
</dbReference>
<keyword evidence="5" id="KW-0560">Oxidoreductase</keyword>
<dbReference type="SUPFAM" id="SSF51735">
    <property type="entry name" value="NAD(P)-binding Rossmann-fold domains"/>
    <property type="match status" value="1"/>
</dbReference>
<dbReference type="PANTHER" id="PTHR42813:SF3">
    <property type="entry name" value="GLUTATHIONE-INDEPENDENT FORMALDEHYDE DEHYDROGENASE"/>
    <property type="match status" value="1"/>
</dbReference>
<evidence type="ECO:0000256" key="7">
    <source>
        <dbReference type="RuleBase" id="RU361277"/>
    </source>
</evidence>
<dbReference type="CDD" id="cd08282">
    <property type="entry name" value="PFDH_like"/>
    <property type="match status" value="1"/>
</dbReference>
<evidence type="ECO:0000256" key="6">
    <source>
        <dbReference type="ARBA" id="ARBA00023027"/>
    </source>
</evidence>
<dbReference type="Pfam" id="PF08240">
    <property type="entry name" value="ADH_N"/>
    <property type="match status" value="1"/>
</dbReference>
<keyword evidence="6" id="KW-0520">NAD</keyword>
<dbReference type="PANTHER" id="PTHR42813">
    <property type="entry name" value="ZINC-TYPE ALCOHOL DEHYDROGENASE-LIKE"/>
    <property type="match status" value="1"/>
</dbReference>
<dbReference type="EMBL" id="MSFO01000005">
    <property type="protein sequence ID" value="PLB47963.1"/>
    <property type="molecule type" value="Genomic_DNA"/>
</dbReference>
<dbReference type="InterPro" id="IPR011032">
    <property type="entry name" value="GroES-like_sf"/>
</dbReference>
<dbReference type="InterPro" id="IPR002328">
    <property type="entry name" value="ADH_Zn_CS"/>
</dbReference>
<dbReference type="VEuPathDB" id="FungiDB:P170DRAFT_437664"/>
<dbReference type="PROSITE" id="PS00059">
    <property type="entry name" value="ADH_ZINC"/>
    <property type="match status" value="1"/>
</dbReference>
<feature type="domain" description="Alcohol dehydrogenase-like N-terminal" evidence="9">
    <location>
        <begin position="33"/>
        <end position="136"/>
    </location>
</feature>
<keyword evidence="4 7" id="KW-0862">Zinc</keyword>
<feature type="domain" description="Alcohol dehydrogenase-like C-terminal" evidence="8">
    <location>
        <begin position="182"/>
        <end position="252"/>
    </location>
</feature>
<dbReference type="STRING" id="1392250.A0A2I2G540"/>
<evidence type="ECO:0000313" key="10">
    <source>
        <dbReference type="EMBL" id="PLB47963.1"/>
    </source>
</evidence>
<gene>
    <name evidence="10" type="ORF">P170DRAFT_437664</name>
</gene>
<comment type="cofactor">
    <cofactor evidence="1 7">
        <name>Zn(2+)</name>
        <dbReference type="ChEBI" id="CHEBI:29105"/>
    </cofactor>
</comment>
<comment type="similarity">
    <text evidence="2 7">Belongs to the zinc-containing alcohol dehydrogenase family.</text>
</comment>
<evidence type="ECO:0000313" key="11">
    <source>
        <dbReference type="Proteomes" id="UP000234275"/>
    </source>
</evidence>
<dbReference type="AlphaFoldDB" id="A0A2I2G540"/>
<reference evidence="10 11" key="1">
    <citation type="submission" date="2016-12" db="EMBL/GenBank/DDBJ databases">
        <title>The genomes of Aspergillus section Nigri reveals drivers in fungal speciation.</title>
        <authorList>
            <consortium name="DOE Joint Genome Institute"/>
            <person name="Vesth T.C."/>
            <person name="Nybo J."/>
            <person name="Theobald S."/>
            <person name="Brandl J."/>
            <person name="Frisvad J.C."/>
            <person name="Nielsen K.F."/>
            <person name="Lyhne E.K."/>
            <person name="Kogle M.E."/>
            <person name="Kuo A."/>
            <person name="Riley R."/>
            <person name="Clum A."/>
            <person name="Nolan M."/>
            <person name="Lipzen A."/>
            <person name="Salamov A."/>
            <person name="Henrissat B."/>
            <person name="Wiebenga A."/>
            <person name="De Vries R.P."/>
            <person name="Grigoriev I.V."/>
            <person name="Mortensen U.H."/>
            <person name="Andersen M.R."/>
            <person name="Baker S.E."/>
        </authorList>
    </citation>
    <scope>NUCLEOTIDE SEQUENCE [LARGE SCALE GENOMIC DNA]</scope>
    <source>
        <strain evidence="10 11">IBT 23096</strain>
    </source>
</reference>
<dbReference type="OrthoDB" id="256333at2759"/>
<evidence type="ECO:0000256" key="2">
    <source>
        <dbReference type="ARBA" id="ARBA00008072"/>
    </source>
</evidence>
<keyword evidence="3 7" id="KW-0479">Metal-binding</keyword>
<dbReference type="InterPro" id="IPR013149">
    <property type="entry name" value="ADH-like_C"/>
</dbReference>